<feature type="compositionally biased region" description="Polar residues" evidence="8">
    <location>
        <begin position="115"/>
        <end position="124"/>
    </location>
</feature>
<evidence type="ECO:0000313" key="12">
    <source>
        <dbReference type="Proteomes" id="UP000815677"/>
    </source>
</evidence>
<evidence type="ECO:0000256" key="8">
    <source>
        <dbReference type="SAM" id="MobiDB-lite"/>
    </source>
</evidence>
<evidence type="ECO:0000313" key="11">
    <source>
        <dbReference type="EMBL" id="GAT47165.1"/>
    </source>
</evidence>
<dbReference type="PANTHER" id="PTHR20961:SF38">
    <property type="entry name" value="PROTEIN O-LINKED-MANNOSE BETA-1,4-N-ACETYLGLUCOSAMINYLTRANSFERASE 2"/>
    <property type="match status" value="1"/>
</dbReference>
<keyword evidence="2" id="KW-0328">Glycosyltransferase</keyword>
<organism evidence="11 12">
    <name type="scientific">Mycena chlorophos</name>
    <name type="common">Agaric fungus</name>
    <name type="synonym">Agaricus chlorophos</name>
    <dbReference type="NCBI Taxonomy" id="658473"/>
    <lineage>
        <taxon>Eukaryota</taxon>
        <taxon>Fungi</taxon>
        <taxon>Dikarya</taxon>
        <taxon>Basidiomycota</taxon>
        <taxon>Agaricomycotina</taxon>
        <taxon>Agaricomycetes</taxon>
        <taxon>Agaricomycetidae</taxon>
        <taxon>Agaricales</taxon>
        <taxon>Marasmiineae</taxon>
        <taxon>Mycenaceae</taxon>
        <taxon>Mycena</taxon>
    </lineage>
</organism>
<proteinExistence type="predicted"/>
<dbReference type="InterPro" id="IPR007657">
    <property type="entry name" value="Glycosyltransferase_61"/>
</dbReference>
<keyword evidence="3" id="KW-0808">Transferase</keyword>
<sequence length="572" mass="64296">MGRFSPFRGGHSGHWHPRKLFLWLSALGIGMFVLYHWSGAIGGPGAQSGGGNSGWLALDFDRLANLETPFSKNKNNKLGHEPPAVGSADAEGNDALDDDDIDSEYAPLEDASGASRPQIQQPPQSEDWAESIDEDETPAVWPYTRIPNKAHVHGFTVLENIYVRNGTFFIYRDPATETFPAARELLAKPMDKEPNINDDPTEEELRFLSSEEEMRSVLGETRPMRVEGTSVVVYDTKQFMTHFYHWFGEIILGFWRIYSHLLLNDSGETPLTSLPPARRFIMPFVPSELWRDKPDVDGPLMRAAFPGASIETATYWNDFKRLGTTVLFERVVLVSRISAHKHPFGGVWFKMIAGAMTVTAPEDYWRPIRENVWESFWGVRGTSAESVSPVDSALGTTRLPVVTYVSRQGQENGRRLTHPDHEALVLALDALAAEGECEVRVVQLEKLTLREQVGLLRDTTILIGVHGNGLTHQLWMQPSPHSTVIEILIPQGYVFDYEMLARNMGHKHYAVWNDTYVTFEKGTYHKGVNYPEGFHKNVIPVYGPTIVEIIRTRLGLRSGREQDISLGNLGDD</sequence>
<dbReference type="InterPro" id="IPR049625">
    <property type="entry name" value="Glyco_transf_61_cat"/>
</dbReference>
<dbReference type="EMBL" id="DF843163">
    <property type="protein sequence ID" value="GAT47165.1"/>
    <property type="molecule type" value="Genomic_DNA"/>
</dbReference>
<dbReference type="Pfam" id="PF04577">
    <property type="entry name" value="Glyco_transf_61"/>
    <property type="match status" value="1"/>
</dbReference>
<keyword evidence="4 9" id="KW-0812">Transmembrane</keyword>
<evidence type="ECO:0000256" key="6">
    <source>
        <dbReference type="ARBA" id="ARBA00023136"/>
    </source>
</evidence>
<accession>A0ABQ0L7M9</accession>
<evidence type="ECO:0000256" key="5">
    <source>
        <dbReference type="ARBA" id="ARBA00022989"/>
    </source>
</evidence>
<protein>
    <recommendedName>
        <fullName evidence="10">Glycosyltransferase 61 catalytic domain-containing protein</fullName>
    </recommendedName>
</protein>
<feature type="domain" description="Glycosyltransferase 61 catalytic" evidence="10">
    <location>
        <begin position="243"/>
        <end position="479"/>
    </location>
</feature>
<evidence type="ECO:0000256" key="2">
    <source>
        <dbReference type="ARBA" id="ARBA00022676"/>
    </source>
</evidence>
<name>A0ABQ0L7M9_MYCCL</name>
<dbReference type="Proteomes" id="UP000815677">
    <property type="component" value="Unassembled WGS sequence"/>
</dbReference>
<gene>
    <name evidence="11" type="ORF">MCHLO_04643</name>
</gene>
<dbReference type="PANTHER" id="PTHR20961">
    <property type="entry name" value="GLYCOSYLTRANSFERASE"/>
    <property type="match status" value="1"/>
</dbReference>
<evidence type="ECO:0000256" key="4">
    <source>
        <dbReference type="ARBA" id="ARBA00022692"/>
    </source>
</evidence>
<evidence type="ECO:0000256" key="3">
    <source>
        <dbReference type="ARBA" id="ARBA00022679"/>
    </source>
</evidence>
<reference evidence="11" key="1">
    <citation type="submission" date="2014-09" db="EMBL/GenBank/DDBJ databases">
        <title>Genome sequence of the luminous mushroom Mycena chlorophos for searching fungal bioluminescence genes.</title>
        <authorList>
            <person name="Tanaka Y."/>
            <person name="Kasuga D."/>
            <person name="Oba Y."/>
            <person name="Hase S."/>
            <person name="Sato K."/>
            <person name="Oba Y."/>
            <person name="Sakakibara Y."/>
        </authorList>
    </citation>
    <scope>NUCLEOTIDE SEQUENCE</scope>
</reference>
<feature type="compositionally biased region" description="Acidic residues" evidence="8">
    <location>
        <begin position="91"/>
        <end position="103"/>
    </location>
</feature>
<feature type="region of interest" description="Disordered" evidence="8">
    <location>
        <begin position="71"/>
        <end position="134"/>
    </location>
</feature>
<keyword evidence="12" id="KW-1185">Reference proteome</keyword>
<evidence type="ECO:0000259" key="10">
    <source>
        <dbReference type="Pfam" id="PF04577"/>
    </source>
</evidence>
<evidence type="ECO:0000256" key="9">
    <source>
        <dbReference type="SAM" id="Phobius"/>
    </source>
</evidence>
<keyword evidence="5 9" id="KW-1133">Transmembrane helix</keyword>
<evidence type="ECO:0000256" key="1">
    <source>
        <dbReference type="ARBA" id="ARBA00004167"/>
    </source>
</evidence>
<evidence type="ECO:0000256" key="7">
    <source>
        <dbReference type="ARBA" id="ARBA00023180"/>
    </source>
</evidence>
<keyword evidence="6 9" id="KW-0472">Membrane</keyword>
<keyword evidence="7" id="KW-0325">Glycoprotein</keyword>
<comment type="subcellular location">
    <subcellularLocation>
        <location evidence="1">Membrane</location>
        <topology evidence="1">Single-pass membrane protein</topology>
    </subcellularLocation>
</comment>
<feature type="transmembrane region" description="Helical" evidence="9">
    <location>
        <begin position="20"/>
        <end position="38"/>
    </location>
</feature>